<reference evidence="1 2" key="1">
    <citation type="submission" date="2016-10" db="EMBL/GenBank/DDBJ databases">
        <authorList>
            <person name="de Groot N.N."/>
        </authorList>
    </citation>
    <scope>NUCLEOTIDE SEQUENCE [LARGE SCALE GENOMIC DNA]</scope>
    <source>
        <strain evidence="1 2">DSM 27630</strain>
    </source>
</reference>
<evidence type="ECO:0000313" key="2">
    <source>
        <dbReference type="Proteomes" id="UP000198668"/>
    </source>
</evidence>
<proteinExistence type="predicted"/>
<gene>
    <name evidence="1" type="ORF">SAMN04489868_11228</name>
</gene>
<name>A0A1I3C1U0_9LACT</name>
<dbReference type="AlphaFoldDB" id="A0A1I3C1U0"/>
<organism evidence="1 2">
    <name type="scientific">Pisciglobus halotolerans</name>
    <dbReference type="NCBI Taxonomy" id="745365"/>
    <lineage>
        <taxon>Bacteria</taxon>
        <taxon>Bacillati</taxon>
        <taxon>Bacillota</taxon>
        <taxon>Bacilli</taxon>
        <taxon>Lactobacillales</taxon>
        <taxon>Carnobacteriaceae</taxon>
    </lineage>
</organism>
<dbReference type="Proteomes" id="UP000198668">
    <property type="component" value="Unassembled WGS sequence"/>
</dbReference>
<accession>A0A1I3C1U0</accession>
<dbReference type="RefSeq" id="WP_092092099.1">
    <property type="nucleotide sequence ID" value="NZ_FOQE01000012.1"/>
</dbReference>
<evidence type="ECO:0000313" key="1">
    <source>
        <dbReference type="EMBL" id="SFH68527.1"/>
    </source>
</evidence>
<dbReference type="EMBL" id="FOQE01000012">
    <property type="protein sequence ID" value="SFH68527.1"/>
    <property type="molecule type" value="Genomic_DNA"/>
</dbReference>
<keyword evidence="2" id="KW-1185">Reference proteome</keyword>
<sequence length="70" mass="7598">MSDSHSELSQLNAVISTLQAKINTLDVKVDDLEKKLLDQPDRIDGGTISATSIKCGNILLDGKTTIKEEK</sequence>
<protein>
    <submittedName>
        <fullName evidence="1">Uncharacterized protein</fullName>
    </submittedName>
</protein>